<gene>
    <name evidence="1" type="ORF">HJG63_011517</name>
</gene>
<keyword evidence="2" id="KW-1185">Reference proteome</keyword>
<accession>A0A7J8G9T9</accession>
<dbReference type="Proteomes" id="UP000593571">
    <property type="component" value="Unassembled WGS sequence"/>
</dbReference>
<evidence type="ECO:0000313" key="2">
    <source>
        <dbReference type="Proteomes" id="UP000593571"/>
    </source>
</evidence>
<protein>
    <submittedName>
        <fullName evidence="1">Uncharacterized protein</fullName>
    </submittedName>
</protein>
<dbReference type="AlphaFoldDB" id="A0A7J8G9T9"/>
<comment type="caution">
    <text evidence="1">The sequence shown here is derived from an EMBL/GenBank/DDBJ whole genome shotgun (WGS) entry which is preliminary data.</text>
</comment>
<proteinExistence type="predicted"/>
<reference evidence="1 2" key="1">
    <citation type="journal article" date="2020" name="Nature">
        <title>Six reference-quality genomes reveal evolution of bat adaptations.</title>
        <authorList>
            <person name="Jebb D."/>
            <person name="Huang Z."/>
            <person name="Pippel M."/>
            <person name="Hughes G.M."/>
            <person name="Lavrichenko K."/>
            <person name="Devanna P."/>
            <person name="Winkler S."/>
            <person name="Jermiin L.S."/>
            <person name="Skirmuntt E.C."/>
            <person name="Katzourakis A."/>
            <person name="Burkitt-Gray L."/>
            <person name="Ray D.A."/>
            <person name="Sullivan K.A.M."/>
            <person name="Roscito J.G."/>
            <person name="Kirilenko B.M."/>
            <person name="Davalos L.M."/>
            <person name="Corthals A.P."/>
            <person name="Power M.L."/>
            <person name="Jones G."/>
            <person name="Ransome R.D."/>
            <person name="Dechmann D.K.N."/>
            <person name="Locatelli A.G."/>
            <person name="Puechmaille S.J."/>
            <person name="Fedrigo O."/>
            <person name="Jarvis E.D."/>
            <person name="Hiller M."/>
            <person name="Vernes S.C."/>
            <person name="Myers E.W."/>
            <person name="Teeling E.C."/>
        </authorList>
    </citation>
    <scope>NUCLEOTIDE SEQUENCE [LARGE SCALE GENOMIC DNA]</scope>
    <source>
        <strain evidence="1">MRouAeg1</strain>
        <tissue evidence="1">Muscle</tissue>
    </source>
</reference>
<organism evidence="1 2">
    <name type="scientific">Rousettus aegyptiacus</name>
    <name type="common">Egyptian fruit bat</name>
    <name type="synonym">Pteropus aegyptiacus</name>
    <dbReference type="NCBI Taxonomy" id="9407"/>
    <lineage>
        <taxon>Eukaryota</taxon>
        <taxon>Metazoa</taxon>
        <taxon>Chordata</taxon>
        <taxon>Craniata</taxon>
        <taxon>Vertebrata</taxon>
        <taxon>Euteleostomi</taxon>
        <taxon>Mammalia</taxon>
        <taxon>Eutheria</taxon>
        <taxon>Laurasiatheria</taxon>
        <taxon>Chiroptera</taxon>
        <taxon>Yinpterochiroptera</taxon>
        <taxon>Pteropodoidea</taxon>
        <taxon>Pteropodidae</taxon>
        <taxon>Rousettinae</taxon>
        <taxon>Rousettus</taxon>
    </lineage>
</organism>
<dbReference type="EMBL" id="JACASE010000006">
    <property type="protein sequence ID" value="KAF6456884.1"/>
    <property type="molecule type" value="Genomic_DNA"/>
</dbReference>
<evidence type="ECO:0000313" key="1">
    <source>
        <dbReference type="EMBL" id="KAF6456884.1"/>
    </source>
</evidence>
<sequence length="167" mass="19129">MKYYHLDGLRHFKLILSEAEFTIFSETCSSRPTLWSVSWCWTPLFIYALGQDFGGSLGLFILPHASSSHSPPKNLWYLALPYLSPCQSLTSLGSYWALPLDISFLTGLFINFLPLKLINIITNNFFPTNFYYYYYGKIHIKSTILTCTIRCHPVDSHCCAVITTVHL</sequence>
<name>A0A7J8G9T9_ROUAE</name>